<evidence type="ECO:0000313" key="4">
    <source>
        <dbReference type="EMBL" id="MPN27219.1"/>
    </source>
</evidence>
<dbReference type="InterPro" id="IPR005053">
    <property type="entry name" value="MobA_MobL"/>
</dbReference>
<dbReference type="EMBL" id="VSSQ01077027">
    <property type="protein sequence ID" value="MPN27219.1"/>
    <property type="molecule type" value="Genomic_DNA"/>
</dbReference>
<feature type="region of interest" description="Disordered" evidence="2">
    <location>
        <begin position="166"/>
        <end position="213"/>
    </location>
</feature>
<evidence type="ECO:0000256" key="1">
    <source>
        <dbReference type="ARBA" id="ARBA00022971"/>
    </source>
</evidence>
<protein>
    <recommendedName>
        <fullName evidence="3">MobA/MobL protein domain-containing protein</fullName>
    </recommendedName>
</protein>
<dbReference type="AlphaFoldDB" id="A0A645GMW5"/>
<feature type="compositionally biased region" description="Basic residues" evidence="2">
    <location>
        <begin position="195"/>
        <end position="204"/>
    </location>
</feature>
<evidence type="ECO:0000256" key="2">
    <source>
        <dbReference type="SAM" id="MobiDB-lite"/>
    </source>
</evidence>
<gene>
    <name evidence="4" type="ORF">SDC9_174647</name>
</gene>
<reference evidence="4" key="1">
    <citation type="submission" date="2019-08" db="EMBL/GenBank/DDBJ databases">
        <authorList>
            <person name="Kucharzyk K."/>
            <person name="Murdoch R.W."/>
            <person name="Higgins S."/>
            <person name="Loffler F."/>
        </authorList>
    </citation>
    <scope>NUCLEOTIDE SEQUENCE</scope>
</reference>
<feature type="domain" description="MobA/MobL protein" evidence="3">
    <location>
        <begin position="2"/>
        <end position="125"/>
    </location>
</feature>
<feature type="compositionally biased region" description="Low complexity" evidence="2">
    <location>
        <begin position="183"/>
        <end position="194"/>
    </location>
</feature>
<dbReference type="Gene3D" id="3.30.930.30">
    <property type="match status" value="1"/>
</dbReference>
<dbReference type="Pfam" id="PF03389">
    <property type="entry name" value="MobA_MobL"/>
    <property type="match status" value="1"/>
</dbReference>
<comment type="caution">
    <text evidence="4">The sequence shown here is derived from an EMBL/GenBank/DDBJ whole genome shotgun (WGS) entry which is preliminary data.</text>
</comment>
<proteinExistence type="predicted"/>
<sequence length="213" mass="24242">MAYHIKDKNGEDHNPHVHIMLTMRPMTKSGTWWKTKSRKEYITDRTGNRIMGANGEWKSRNVDLTGWNDKTLYVSWRSQWADACNARYEARGLPHRIDHRSYIEQGIHRQATIHLGKEAAALERKGISTEKGNYNRTVTACNERADLGIEPTGLWETAQDIFERAKERQRQSKKARVSEPTLAGRGSASATGGRPVRRAIRAKRAQPGCPKAH</sequence>
<evidence type="ECO:0000259" key="3">
    <source>
        <dbReference type="Pfam" id="PF03389"/>
    </source>
</evidence>
<name>A0A645GMW5_9ZZZZ</name>
<accession>A0A645GMW5</accession>
<keyword evidence="1" id="KW-0184">Conjugation</keyword>
<organism evidence="4">
    <name type="scientific">bioreactor metagenome</name>
    <dbReference type="NCBI Taxonomy" id="1076179"/>
    <lineage>
        <taxon>unclassified sequences</taxon>
        <taxon>metagenomes</taxon>
        <taxon>ecological metagenomes</taxon>
    </lineage>
</organism>